<protein>
    <recommendedName>
        <fullName evidence="2">Ig-like domain-containing protein</fullName>
    </recommendedName>
</protein>
<reference evidence="3" key="1">
    <citation type="submission" date="2025-08" db="UniProtKB">
        <authorList>
            <consortium name="Ensembl"/>
        </authorList>
    </citation>
    <scope>IDENTIFICATION</scope>
</reference>
<accession>A0A3Q2QSL2</accession>
<evidence type="ECO:0000313" key="3">
    <source>
        <dbReference type="Ensembl" id="ENSFHEP00000030806.1"/>
    </source>
</evidence>
<dbReference type="SMART" id="SM00409">
    <property type="entry name" value="IG"/>
    <property type="match status" value="1"/>
</dbReference>
<dbReference type="InterPro" id="IPR013783">
    <property type="entry name" value="Ig-like_fold"/>
</dbReference>
<dbReference type="InterPro" id="IPR007110">
    <property type="entry name" value="Ig-like_dom"/>
</dbReference>
<dbReference type="SUPFAM" id="SSF48726">
    <property type="entry name" value="Immunoglobulin"/>
    <property type="match status" value="1"/>
</dbReference>
<dbReference type="AlphaFoldDB" id="A0A3Q2QSL2"/>
<reference evidence="3" key="2">
    <citation type="submission" date="2025-09" db="UniProtKB">
        <authorList>
            <consortium name="Ensembl"/>
        </authorList>
    </citation>
    <scope>IDENTIFICATION</scope>
</reference>
<feature type="transmembrane region" description="Helical" evidence="1">
    <location>
        <begin position="145"/>
        <end position="167"/>
    </location>
</feature>
<keyword evidence="1" id="KW-0812">Transmembrane</keyword>
<sequence>VSSRLSFWFLSFQAGIYLKVCSSFILFTATAGQRRAFFTVKVGEEVALPCVNEMQVQSFCSRIMWRFQQSGTKQTWFQQGRFTPEAKAKSDRLSVTADCSLVIKNVRAQDFGKYSCRVPRGPPSLNTVVDLSVVTSEYLHPLKQYVVILLGLAVLLGSVVAVCIGTKTAGENVINVFIYFRCV</sequence>
<evidence type="ECO:0000256" key="1">
    <source>
        <dbReference type="SAM" id="Phobius"/>
    </source>
</evidence>
<dbReference type="Proteomes" id="UP000265000">
    <property type="component" value="Unplaced"/>
</dbReference>
<dbReference type="PROSITE" id="PS50835">
    <property type="entry name" value="IG_LIKE"/>
    <property type="match status" value="1"/>
</dbReference>
<evidence type="ECO:0000313" key="4">
    <source>
        <dbReference type="Proteomes" id="UP000265000"/>
    </source>
</evidence>
<dbReference type="InterPro" id="IPR003599">
    <property type="entry name" value="Ig_sub"/>
</dbReference>
<dbReference type="GeneTree" id="ENSGT01030000235422"/>
<dbReference type="PANTHER" id="PTHR11422">
    <property type="entry name" value="T-CELL SURFACE GLYCOPROTEIN CD4"/>
    <property type="match status" value="1"/>
</dbReference>
<feature type="domain" description="Ig-like" evidence="2">
    <location>
        <begin position="43"/>
        <end position="132"/>
    </location>
</feature>
<dbReference type="Pfam" id="PF07686">
    <property type="entry name" value="V-set"/>
    <property type="match status" value="1"/>
</dbReference>
<dbReference type="InterPro" id="IPR013106">
    <property type="entry name" value="Ig_V-set"/>
</dbReference>
<organism evidence="3 4">
    <name type="scientific">Fundulus heteroclitus</name>
    <name type="common">Killifish</name>
    <name type="synonym">Mummichog</name>
    <dbReference type="NCBI Taxonomy" id="8078"/>
    <lineage>
        <taxon>Eukaryota</taxon>
        <taxon>Metazoa</taxon>
        <taxon>Chordata</taxon>
        <taxon>Craniata</taxon>
        <taxon>Vertebrata</taxon>
        <taxon>Euteleostomi</taxon>
        <taxon>Actinopterygii</taxon>
        <taxon>Neopterygii</taxon>
        <taxon>Teleostei</taxon>
        <taxon>Neoteleostei</taxon>
        <taxon>Acanthomorphata</taxon>
        <taxon>Ovalentaria</taxon>
        <taxon>Atherinomorphae</taxon>
        <taxon>Cyprinodontiformes</taxon>
        <taxon>Fundulidae</taxon>
        <taxon>Fundulus</taxon>
    </lineage>
</organism>
<dbReference type="InterPro" id="IPR036179">
    <property type="entry name" value="Ig-like_dom_sf"/>
</dbReference>
<dbReference type="Ensembl" id="ENSFHET00000032916.1">
    <property type="protein sequence ID" value="ENSFHEP00000030806.1"/>
    <property type="gene ID" value="ENSFHEG00000016341.1"/>
</dbReference>
<keyword evidence="4" id="KW-1185">Reference proteome</keyword>
<evidence type="ECO:0000259" key="2">
    <source>
        <dbReference type="PROSITE" id="PS50835"/>
    </source>
</evidence>
<name>A0A3Q2QSL2_FUNHE</name>
<proteinExistence type="predicted"/>
<keyword evidence="1" id="KW-1133">Transmembrane helix</keyword>
<dbReference type="Gene3D" id="2.60.40.10">
    <property type="entry name" value="Immunoglobulins"/>
    <property type="match status" value="1"/>
</dbReference>
<feature type="transmembrane region" description="Helical" evidence="1">
    <location>
        <begin position="6"/>
        <end position="27"/>
    </location>
</feature>
<keyword evidence="1" id="KW-0472">Membrane</keyword>